<gene>
    <name evidence="2" type="ORF">FSE91_08510</name>
</gene>
<reference evidence="2" key="1">
    <citation type="submission" date="2019-08" db="EMBL/GenBank/DDBJ databases">
        <authorList>
            <consortium name="GenomeTrakr network: Whole genome sequencing for foodborne pathogen traceback"/>
        </authorList>
    </citation>
    <scope>NUCLEOTIDE SEQUENCE</scope>
    <source>
        <strain evidence="2">TTU_623</strain>
    </source>
</reference>
<dbReference type="RefSeq" id="WP_115636016.1">
    <property type="nucleotide sequence ID" value="NZ_JAHCYS010000001.1"/>
</dbReference>
<proteinExistence type="predicted"/>
<accession>A0A5L4DWE9</accession>
<dbReference type="GO" id="GO:0005829">
    <property type="term" value="C:cytosol"/>
    <property type="evidence" value="ECO:0007669"/>
    <property type="project" value="TreeGrafter"/>
</dbReference>
<evidence type="ECO:0000259" key="1">
    <source>
        <dbReference type="Pfam" id="PF00551"/>
    </source>
</evidence>
<dbReference type="InterPro" id="IPR002376">
    <property type="entry name" value="Formyl_transf_N"/>
</dbReference>
<dbReference type="EMBL" id="AAJCUB010000061">
    <property type="protein sequence ID" value="ECK6930827.1"/>
    <property type="molecule type" value="Genomic_DNA"/>
</dbReference>
<dbReference type="GO" id="GO:0004479">
    <property type="term" value="F:methionyl-tRNA formyltransferase activity"/>
    <property type="evidence" value="ECO:0007669"/>
    <property type="project" value="TreeGrafter"/>
</dbReference>
<dbReference type="AlphaFoldDB" id="A0A5L4DWE9"/>
<dbReference type="Gene3D" id="3.40.50.12230">
    <property type="match status" value="1"/>
</dbReference>
<dbReference type="PANTHER" id="PTHR11138">
    <property type="entry name" value="METHIONYL-TRNA FORMYLTRANSFERASE"/>
    <property type="match status" value="1"/>
</dbReference>
<dbReference type="SUPFAM" id="SSF53328">
    <property type="entry name" value="Formyltransferase"/>
    <property type="match status" value="1"/>
</dbReference>
<dbReference type="PANTHER" id="PTHR11138:SF5">
    <property type="entry name" value="METHIONYL-TRNA FORMYLTRANSFERASE, MITOCHONDRIAL"/>
    <property type="match status" value="1"/>
</dbReference>
<dbReference type="Pfam" id="PF00551">
    <property type="entry name" value="Formyl_trans_N"/>
    <property type="match status" value="1"/>
</dbReference>
<comment type="caution">
    <text evidence="2">The sequence shown here is derived from an EMBL/GenBank/DDBJ whole genome shotgun (WGS) entry which is preliminary data.</text>
</comment>
<organism evidence="2">
    <name type="scientific">Campylobacter upsaliensis</name>
    <dbReference type="NCBI Taxonomy" id="28080"/>
    <lineage>
        <taxon>Bacteria</taxon>
        <taxon>Pseudomonadati</taxon>
        <taxon>Campylobacterota</taxon>
        <taxon>Epsilonproteobacteria</taxon>
        <taxon>Campylobacterales</taxon>
        <taxon>Campylobacteraceae</taxon>
        <taxon>Campylobacter</taxon>
    </lineage>
</organism>
<dbReference type="CDD" id="cd08369">
    <property type="entry name" value="FMT_core"/>
    <property type="match status" value="1"/>
</dbReference>
<evidence type="ECO:0000313" key="2">
    <source>
        <dbReference type="EMBL" id="ECK6930827.1"/>
    </source>
</evidence>
<name>A0A5L4DWE9_CAMUP</name>
<protein>
    <recommendedName>
        <fullName evidence="1">Formyl transferase N-terminal domain-containing protein</fullName>
    </recommendedName>
</protein>
<dbReference type="InterPro" id="IPR036477">
    <property type="entry name" value="Formyl_transf_N_sf"/>
</dbReference>
<sequence>MKVCIAGKNDIAVNALEFLLTFYEPKDLIVVPNQNDEGKDTWQRSLKKVAQKYGVKIVSLEECYSVKDLLFISLEFDLIIKPEKFVSKRLFNIHFSNLPKYKGVYTSIMPILYGENEAGVTLHYIDDGIDTGDIISQRLFKIDLNDTARDLYFKYLKNAFLLFKLEFKNLESGNCKRQKQDLMGSFFTRKSVEFERKLDLNKTSFEIHNELRAFIFEEYQLPQIGHFQIVKSRLSKKFIGRKVFKEFNDKFILSGIDGFKIEARKK</sequence>
<feature type="domain" description="Formyl transferase N-terminal" evidence="1">
    <location>
        <begin position="86"/>
        <end position="156"/>
    </location>
</feature>